<name>A0ABR7M5E0_9BACT</name>
<keyword evidence="4" id="KW-1185">Reference proteome</keyword>
<protein>
    <submittedName>
        <fullName evidence="3">Thioesterase</fullName>
    </submittedName>
</protein>
<organism evidence="3 4">
    <name type="scientific">Flavihumibacter stibioxidans</name>
    <dbReference type="NCBI Taxonomy" id="1834163"/>
    <lineage>
        <taxon>Bacteria</taxon>
        <taxon>Pseudomonadati</taxon>
        <taxon>Bacteroidota</taxon>
        <taxon>Chitinophagia</taxon>
        <taxon>Chitinophagales</taxon>
        <taxon>Chitinophagaceae</taxon>
        <taxon>Flavihumibacter</taxon>
    </lineage>
</organism>
<dbReference type="InterPro" id="IPR050563">
    <property type="entry name" value="4-hydroxybenzoyl-CoA_TE"/>
</dbReference>
<dbReference type="InterPro" id="IPR029069">
    <property type="entry name" value="HotDog_dom_sf"/>
</dbReference>
<proteinExistence type="inferred from homology"/>
<keyword evidence="2" id="KW-0378">Hydrolase</keyword>
<accession>A0ABR7M5E0</accession>
<evidence type="ECO:0000313" key="3">
    <source>
        <dbReference type="EMBL" id="MBC6490064.1"/>
    </source>
</evidence>
<sequence length="156" mass="17375">MARIRLDIPADFNFTTRIPVRITDLNYGGHVGNDTILTLIHEARMQFLQQAGYSELDLAGAALIMGDVAIEFKHEMFYGDHLEVSVAAGDFSRVGFDLYYKLEKVTGDRRVLIAQAKTGMVCFNYQLRKVVAIPSGVPEKLALLQATTSHQPPTFN</sequence>
<dbReference type="PANTHER" id="PTHR31793">
    <property type="entry name" value="4-HYDROXYBENZOYL-COA THIOESTERASE FAMILY MEMBER"/>
    <property type="match status" value="1"/>
</dbReference>
<dbReference type="Gene3D" id="3.10.129.10">
    <property type="entry name" value="Hotdog Thioesterase"/>
    <property type="match status" value="1"/>
</dbReference>
<evidence type="ECO:0000256" key="2">
    <source>
        <dbReference type="ARBA" id="ARBA00022801"/>
    </source>
</evidence>
<comment type="caution">
    <text evidence="3">The sequence shown here is derived from an EMBL/GenBank/DDBJ whole genome shotgun (WGS) entry which is preliminary data.</text>
</comment>
<dbReference type="EMBL" id="MBUA01000001">
    <property type="protein sequence ID" value="MBC6490064.1"/>
    <property type="molecule type" value="Genomic_DNA"/>
</dbReference>
<dbReference type="PANTHER" id="PTHR31793:SF27">
    <property type="entry name" value="NOVEL THIOESTERASE SUPERFAMILY DOMAIN AND SAPOSIN A-TYPE DOMAIN CONTAINING PROTEIN (0610012H03RIK)"/>
    <property type="match status" value="1"/>
</dbReference>
<gene>
    <name evidence="3" type="ORF">BC349_03720</name>
</gene>
<dbReference type="Pfam" id="PF13279">
    <property type="entry name" value="4HBT_2"/>
    <property type="match status" value="1"/>
</dbReference>
<dbReference type="Proteomes" id="UP000765802">
    <property type="component" value="Unassembled WGS sequence"/>
</dbReference>
<comment type="similarity">
    <text evidence="1">Belongs to the 4-hydroxybenzoyl-CoA thioesterase family.</text>
</comment>
<dbReference type="SUPFAM" id="SSF54637">
    <property type="entry name" value="Thioesterase/thiol ester dehydrase-isomerase"/>
    <property type="match status" value="1"/>
</dbReference>
<reference evidence="3 4" key="1">
    <citation type="submission" date="2016-07" db="EMBL/GenBank/DDBJ databases">
        <title>Genome analysis of Flavihumibacter stibioxidans YS-17.</title>
        <authorList>
            <person name="Shi K."/>
            <person name="Han Y."/>
            <person name="Wang G."/>
        </authorList>
    </citation>
    <scope>NUCLEOTIDE SEQUENCE [LARGE SCALE GENOMIC DNA]</scope>
    <source>
        <strain evidence="3 4">YS-17</strain>
    </source>
</reference>
<dbReference type="RefSeq" id="WP_187255390.1">
    <property type="nucleotide sequence ID" value="NZ_JBHULF010000006.1"/>
</dbReference>
<evidence type="ECO:0000313" key="4">
    <source>
        <dbReference type="Proteomes" id="UP000765802"/>
    </source>
</evidence>
<evidence type="ECO:0000256" key="1">
    <source>
        <dbReference type="ARBA" id="ARBA00005953"/>
    </source>
</evidence>
<dbReference type="CDD" id="cd00586">
    <property type="entry name" value="4HBT"/>
    <property type="match status" value="1"/>
</dbReference>